<dbReference type="AlphaFoldDB" id="A0A918XHG8"/>
<evidence type="ECO:0000313" key="6">
    <source>
        <dbReference type="Proteomes" id="UP000644693"/>
    </source>
</evidence>
<gene>
    <name evidence="5" type="ORF">GCM10007053_13260</name>
</gene>
<keyword evidence="6" id="KW-1185">Reference proteome</keyword>
<sequence>MGLTTAKKVTIMDYNYDPIPLPERAALTDEQAIAAAEAYYQRIRTRHTVRHFTDEPVPREVIESALRAAGTAPNGANHQPWHFVCIADADIKRQIREAAEEEERAFYGGKAGDEWLNDLKKMGTDASKPFLETAPWLIAIFAERYGVDEEGNKRKNYYTSESVGIATGFLITALHEAGLSTLTHTPNPMRFLNEVLERPKNERPYILLVVGHASDDAVIPRAATQKKVLEQISTFK</sequence>
<reference evidence="5" key="2">
    <citation type="submission" date="2020-09" db="EMBL/GenBank/DDBJ databases">
        <authorList>
            <person name="Sun Q."/>
            <person name="Kim S."/>
        </authorList>
    </citation>
    <scope>NUCLEOTIDE SEQUENCE</scope>
    <source>
        <strain evidence="5">KCTC 23430</strain>
    </source>
</reference>
<feature type="domain" description="Nitroreductase" evidence="4">
    <location>
        <begin position="43"/>
        <end position="212"/>
    </location>
</feature>
<keyword evidence="1" id="KW-0285">Flavoprotein</keyword>
<dbReference type="EMBL" id="BMYM01000001">
    <property type="protein sequence ID" value="GHD30928.1"/>
    <property type="molecule type" value="Genomic_DNA"/>
</dbReference>
<accession>A0A918XHG8</accession>
<evidence type="ECO:0000256" key="3">
    <source>
        <dbReference type="ARBA" id="ARBA00023002"/>
    </source>
</evidence>
<dbReference type="RefSeq" id="WP_229802606.1">
    <property type="nucleotide sequence ID" value="NZ_BMYM01000001.1"/>
</dbReference>
<dbReference type="Gene3D" id="3.40.109.10">
    <property type="entry name" value="NADH Oxidase"/>
    <property type="match status" value="1"/>
</dbReference>
<dbReference type="Proteomes" id="UP000644693">
    <property type="component" value="Unassembled WGS sequence"/>
</dbReference>
<protein>
    <submittedName>
        <fullName evidence="5">Oxidoreductase</fullName>
    </submittedName>
</protein>
<dbReference type="GO" id="GO:0016491">
    <property type="term" value="F:oxidoreductase activity"/>
    <property type="evidence" value="ECO:0007669"/>
    <property type="project" value="UniProtKB-KW"/>
</dbReference>
<keyword evidence="3" id="KW-0560">Oxidoreductase</keyword>
<name>A0A918XHG8_9GAMM</name>
<organism evidence="5 6">
    <name type="scientific">Parahalioglobus pacificus</name>
    <dbReference type="NCBI Taxonomy" id="930806"/>
    <lineage>
        <taxon>Bacteria</taxon>
        <taxon>Pseudomonadati</taxon>
        <taxon>Pseudomonadota</taxon>
        <taxon>Gammaproteobacteria</taxon>
        <taxon>Cellvibrionales</taxon>
        <taxon>Halieaceae</taxon>
        <taxon>Parahalioglobus</taxon>
    </lineage>
</organism>
<evidence type="ECO:0000259" key="4">
    <source>
        <dbReference type="Pfam" id="PF00881"/>
    </source>
</evidence>
<dbReference type="InterPro" id="IPR000415">
    <property type="entry name" value="Nitroreductase-like"/>
</dbReference>
<dbReference type="InterPro" id="IPR029479">
    <property type="entry name" value="Nitroreductase"/>
</dbReference>
<evidence type="ECO:0000313" key="5">
    <source>
        <dbReference type="EMBL" id="GHD30928.1"/>
    </source>
</evidence>
<evidence type="ECO:0000256" key="2">
    <source>
        <dbReference type="ARBA" id="ARBA00022643"/>
    </source>
</evidence>
<evidence type="ECO:0000256" key="1">
    <source>
        <dbReference type="ARBA" id="ARBA00022630"/>
    </source>
</evidence>
<dbReference type="Pfam" id="PF00881">
    <property type="entry name" value="Nitroreductase"/>
    <property type="match status" value="1"/>
</dbReference>
<comment type="caution">
    <text evidence="5">The sequence shown here is derived from an EMBL/GenBank/DDBJ whole genome shotgun (WGS) entry which is preliminary data.</text>
</comment>
<proteinExistence type="predicted"/>
<keyword evidence="2" id="KW-0288">FMN</keyword>
<dbReference type="SUPFAM" id="SSF55469">
    <property type="entry name" value="FMN-dependent nitroreductase-like"/>
    <property type="match status" value="1"/>
</dbReference>
<dbReference type="InterPro" id="IPR050627">
    <property type="entry name" value="Nitroreductase/BluB"/>
</dbReference>
<dbReference type="CDD" id="cd02144">
    <property type="entry name" value="iodotyrosine_dehalogenase"/>
    <property type="match status" value="1"/>
</dbReference>
<dbReference type="PANTHER" id="PTHR23026:SF90">
    <property type="entry name" value="IODOTYROSINE DEIODINASE 1"/>
    <property type="match status" value="1"/>
</dbReference>
<reference evidence="5" key="1">
    <citation type="journal article" date="2014" name="Int. J. Syst. Evol. Microbiol.">
        <title>Complete genome sequence of Corynebacterium casei LMG S-19264T (=DSM 44701T), isolated from a smear-ripened cheese.</title>
        <authorList>
            <consortium name="US DOE Joint Genome Institute (JGI-PGF)"/>
            <person name="Walter F."/>
            <person name="Albersmeier A."/>
            <person name="Kalinowski J."/>
            <person name="Ruckert C."/>
        </authorList>
    </citation>
    <scope>NUCLEOTIDE SEQUENCE</scope>
    <source>
        <strain evidence="5">KCTC 23430</strain>
    </source>
</reference>
<dbReference type="PANTHER" id="PTHR23026">
    <property type="entry name" value="NADPH NITROREDUCTASE"/>
    <property type="match status" value="1"/>
</dbReference>